<name>A0A7D8UPG1_9HELO</name>
<comment type="caution">
    <text evidence="4">The sequence shown here is derived from an EMBL/GenBank/DDBJ whole genome shotgun (WGS) entry which is preliminary data.</text>
</comment>
<dbReference type="GO" id="GO:0035145">
    <property type="term" value="C:exon-exon junction complex"/>
    <property type="evidence" value="ECO:0007669"/>
    <property type="project" value="InterPro"/>
</dbReference>
<dbReference type="Proteomes" id="UP000481288">
    <property type="component" value="Unassembled WGS sequence"/>
</dbReference>
<evidence type="ECO:0000313" key="5">
    <source>
        <dbReference type="Proteomes" id="UP000481288"/>
    </source>
</evidence>
<dbReference type="InterPro" id="IPR036605">
    <property type="entry name" value="Mago_nashi_sf"/>
</dbReference>
<keyword evidence="5" id="KW-1185">Reference proteome</keyword>
<organism evidence="4 5">
    <name type="scientific">Lachnellula cervina</name>
    <dbReference type="NCBI Taxonomy" id="1316786"/>
    <lineage>
        <taxon>Eukaryota</taxon>
        <taxon>Fungi</taxon>
        <taxon>Dikarya</taxon>
        <taxon>Ascomycota</taxon>
        <taxon>Pezizomycotina</taxon>
        <taxon>Leotiomycetes</taxon>
        <taxon>Helotiales</taxon>
        <taxon>Lachnaceae</taxon>
        <taxon>Lachnellula</taxon>
    </lineage>
</organism>
<dbReference type="PANTHER" id="PTHR12638">
    <property type="entry name" value="PROTEIN MAGO NASHI HOMOLOG"/>
    <property type="match status" value="1"/>
</dbReference>
<gene>
    <name evidence="4" type="primary">MAGO2</name>
    <name evidence="4" type="ORF">LCER1_G004712</name>
</gene>
<dbReference type="Gene3D" id="3.30.1560.10">
    <property type="entry name" value="Mago nashi"/>
    <property type="match status" value="1"/>
</dbReference>
<comment type="subcellular location">
    <subcellularLocation>
        <location evidence="1">Nucleus</location>
    </subcellularLocation>
</comment>
<evidence type="ECO:0000256" key="2">
    <source>
        <dbReference type="ARBA" id="ARBA00009270"/>
    </source>
</evidence>
<accession>A0A7D8UPG1</accession>
<dbReference type="SUPFAM" id="SSF89817">
    <property type="entry name" value="Mago nashi protein"/>
    <property type="match status" value="1"/>
</dbReference>
<proteinExistence type="inferred from homology"/>
<protein>
    <submittedName>
        <fullName evidence="4">Protein mago nashi-like</fullName>
    </submittedName>
</protein>
<sequence length="100" mass="11452">MFAVCVSSVAVEEIKRIIKLSEIMKEDDKNWPQKNKDGRQELEIRMGGEHISFETAKIGSLVDVTESQDPEGLRVFYYLVQDLKALVFSLIALHFKIKPI</sequence>
<dbReference type="OrthoDB" id="6495301at2759"/>
<dbReference type="PANTHER" id="PTHR12638:SF0">
    <property type="entry name" value="MAGO HOMOLOG, EXON JUNCTION COMPLEX SUBUNIT-RELATED"/>
    <property type="match status" value="1"/>
</dbReference>
<evidence type="ECO:0000256" key="1">
    <source>
        <dbReference type="ARBA" id="ARBA00004123"/>
    </source>
</evidence>
<reference evidence="4 5" key="1">
    <citation type="submission" date="2018-05" db="EMBL/GenBank/DDBJ databases">
        <title>Whole genome sequencing for identification of molecular markers to develop diagnostic detection tools for the regulated plant pathogen Lachnellula willkommii.</title>
        <authorList>
            <person name="Giroux E."/>
            <person name="Bilodeau G."/>
        </authorList>
    </citation>
    <scope>NUCLEOTIDE SEQUENCE [LARGE SCALE GENOMIC DNA]</scope>
    <source>
        <strain evidence="4 5">CBS 625.97</strain>
    </source>
</reference>
<dbReference type="EMBL" id="QGMG01000688">
    <property type="protein sequence ID" value="TVY52028.1"/>
    <property type="molecule type" value="Genomic_DNA"/>
</dbReference>
<dbReference type="InterPro" id="IPR004023">
    <property type="entry name" value="Mago_nashi"/>
</dbReference>
<comment type="similarity">
    <text evidence="2">Belongs to the mago nashi family.</text>
</comment>
<dbReference type="Pfam" id="PF02792">
    <property type="entry name" value="Mago_nashi"/>
    <property type="match status" value="1"/>
</dbReference>
<evidence type="ECO:0000256" key="3">
    <source>
        <dbReference type="ARBA" id="ARBA00023242"/>
    </source>
</evidence>
<dbReference type="AlphaFoldDB" id="A0A7D8UPG1"/>
<dbReference type="GO" id="GO:0008380">
    <property type="term" value="P:RNA splicing"/>
    <property type="evidence" value="ECO:0007669"/>
    <property type="project" value="InterPro"/>
</dbReference>
<keyword evidence="3" id="KW-0539">Nucleus</keyword>
<evidence type="ECO:0000313" key="4">
    <source>
        <dbReference type="EMBL" id="TVY52028.1"/>
    </source>
</evidence>